<evidence type="ECO:0000256" key="1">
    <source>
        <dbReference type="SAM" id="MobiDB-lite"/>
    </source>
</evidence>
<dbReference type="RefSeq" id="WP_181828951.1">
    <property type="nucleotide sequence ID" value="NZ_CP104757.1"/>
</dbReference>
<proteinExistence type="predicted"/>
<feature type="region of interest" description="Disordered" evidence="1">
    <location>
        <begin position="1"/>
        <end position="20"/>
    </location>
</feature>
<dbReference type="EMBL" id="JACERK010000002">
    <property type="protein sequence ID" value="MBA5231705.1"/>
    <property type="molecule type" value="Genomic_DNA"/>
</dbReference>
<dbReference type="Proteomes" id="UP000530038">
    <property type="component" value="Unassembled WGS sequence"/>
</dbReference>
<comment type="caution">
    <text evidence="2">The sequence shown here is derived from an EMBL/GenBank/DDBJ whole genome shotgun (WGS) entry which is preliminary data.</text>
</comment>
<gene>
    <name evidence="2" type="ORF">H2Y56_06180</name>
</gene>
<protein>
    <submittedName>
        <fullName evidence="2">Uncharacterized protein</fullName>
    </submittedName>
</protein>
<organism evidence="2 3">
    <name type="scientific">Pectobacterium aroidearum</name>
    <dbReference type="NCBI Taxonomy" id="1201031"/>
    <lineage>
        <taxon>Bacteria</taxon>
        <taxon>Pseudomonadati</taxon>
        <taxon>Pseudomonadota</taxon>
        <taxon>Gammaproteobacteria</taxon>
        <taxon>Enterobacterales</taxon>
        <taxon>Pectobacteriaceae</taxon>
        <taxon>Pectobacterium</taxon>
    </lineage>
</organism>
<sequence length="102" mass="11555">MACQSGSRQGRRPRQWHKASAEHRACSRQQIFHLLRPLGAISLCQNDTLTSERVVTACRSDDTATCRNNTVWHSILLPLSHMTMVDDTDPAVTCRQVLRRTP</sequence>
<keyword evidence="3" id="KW-1185">Reference proteome</keyword>
<evidence type="ECO:0000313" key="2">
    <source>
        <dbReference type="EMBL" id="MBA5231705.1"/>
    </source>
</evidence>
<name>A0ABR5ZAU3_9GAMM</name>
<evidence type="ECO:0000313" key="3">
    <source>
        <dbReference type="Proteomes" id="UP000530038"/>
    </source>
</evidence>
<reference evidence="2 3" key="1">
    <citation type="submission" date="2020-07" db="EMBL/GenBank/DDBJ databases">
        <title>Characterization of Pectobacterium aroidearum strains causing soft rot on Amorphophallus konjac.</title>
        <authorList>
            <person name="Xie H."/>
        </authorList>
    </citation>
    <scope>NUCLEOTIDE SEQUENCE [LARGE SCALE GENOMIC DNA]</scope>
    <source>
        <strain evidence="2 3">MY10</strain>
    </source>
</reference>
<accession>A0ABR5ZAU3</accession>